<feature type="compositionally biased region" description="Acidic residues" evidence="1">
    <location>
        <begin position="42"/>
        <end position="62"/>
    </location>
</feature>
<sequence>MRFPGHQSTEDSSIFEEKIENGRFDYLEDIMEDREDRLFEAFPEDSDDDEVSDEGEDSEGDTPLERFHYNRKQMSEIVEEWLVRKHNLATIGKKFSLFSSSSRNEAN</sequence>
<gene>
    <name evidence="2" type="ORF">L596_007995</name>
</gene>
<protein>
    <submittedName>
        <fullName evidence="2">Uncharacterized protein</fullName>
    </submittedName>
</protein>
<feature type="region of interest" description="Disordered" evidence="1">
    <location>
        <begin position="41"/>
        <end position="67"/>
    </location>
</feature>
<accession>A0A4U5PB75</accession>
<organism evidence="2 3">
    <name type="scientific">Steinernema carpocapsae</name>
    <name type="common">Entomopathogenic nematode</name>
    <dbReference type="NCBI Taxonomy" id="34508"/>
    <lineage>
        <taxon>Eukaryota</taxon>
        <taxon>Metazoa</taxon>
        <taxon>Ecdysozoa</taxon>
        <taxon>Nematoda</taxon>
        <taxon>Chromadorea</taxon>
        <taxon>Rhabditida</taxon>
        <taxon>Tylenchina</taxon>
        <taxon>Panagrolaimomorpha</taxon>
        <taxon>Strongyloidoidea</taxon>
        <taxon>Steinernematidae</taxon>
        <taxon>Steinernema</taxon>
    </lineage>
</organism>
<reference evidence="2 3" key="1">
    <citation type="journal article" date="2015" name="Genome Biol.">
        <title>Comparative genomics of Steinernema reveals deeply conserved gene regulatory networks.</title>
        <authorList>
            <person name="Dillman A.R."/>
            <person name="Macchietto M."/>
            <person name="Porter C.F."/>
            <person name="Rogers A."/>
            <person name="Williams B."/>
            <person name="Antoshechkin I."/>
            <person name="Lee M.M."/>
            <person name="Goodwin Z."/>
            <person name="Lu X."/>
            <person name="Lewis E.E."/>
            <person name="Goodrich-Blair H."/>
            <person name="Stock S.P."/>
            <person name="Adams B.J."/>
            <person name="Sternberg P.W."/>
            <person name="Mortazavi A."/>
        </authorList>
    </citation>
    <scope>NUCLEOTIDE SEQUENCE [LARGE SCALE GENOMIC DNA]</scope>
    <source>
        <strain evidence="2 3">ALL</strain>
    </source>
</reference>
<evidence type="ECO:0000256" key="1">
    <source>
        <dbReference type="SAM" id="MobiDB-lite"/>
    </source>
</evidence>
<reference evidence="2 3" key="2">
    <citation type="journal article" date="2019" name="G3 (Bethesda)">
        <title>Hybrid Assembly of the Genome of the Entomopathogenic Nematode Steinernema carpocapsae Identifies the X-Chromosome.</title>
        <authorList>
            <person name="Serra L."/>
            <person name="Macchietto M."/>
            <person name="Macias-Munoz A."/>
            <person name="McGill C.J."/>
            <person name="Rodriguez I.M."/>
            <person name="Rodriguez B."/>
            <person name="Murad R."/>
            <person name="Mortazavi A."/>
        </authorList>
    </citation>
    <scope>NUCLEOTIDE SEQUENCE [LARGE SCALE GENOMIC DNA]</scope>
    <source>
        <strain evidence="2 3">ALL</strain>
    </source>
</reference>
<dbReference type="OrthoDB" id="165352at2759"/>
<evidence type="ECO:0000313" key="3">
    <source>
        <dbReference type="Proteomes" id="UP000298663"/>
    </source>
</evidence>
<name>A0A4U5PB75_STECR</name>
<proteinExistence type="predicted"/>
<dbReference type="AlphaFoldDB" id="A0A4U5PB75"/>
<evidence type="ECO:0000313" key="2">
    <source>
        <dbReference type="EMBL" id="TKR93568.1"/>
    </source>
</evidence>
<dbReference type="EMBL" id="AZBU02000002">
    <property type="protein sequence ID" value="TKR93568.1"/>
    <property type="molecule type" value="Genomic_DNA"/>
</dbReference>
<keyword evidence="3" id="KW-1185">Reference proteome</keyword>
<comment type="caution">
    <text evidence="2">The sequence shown here is derived from an EMBL/GenBank/DDBJ whole genome shotgun (WGS) entry which is preliminary data.</text>
</comment>
<dbReference type="Proteomes" id="UP000298663">
    <property type="component" value="Unassembled WGS sequence"/>
</dbReference>